<evidence type="ECO:0000313" key="2">
    <source>
        <dbReference type="EMBL" id="SEK50774.1"/>
    </source>
</evidence>
<accession>A0A1H7HKE5</accession>
<dbReference type="Proteomes" id="UP000183015">
    <property type="component" value="Unassembled WGS sequence"/>
</dbReference>
<protein>
    <recommendedName>
        <fullName evidence="4">DUF3592 domain-containing protein</fullName>
    </recommendedName>
</protein>
<keyword evidence="1" id="KW-0472">Membrane</keyword>
<organism evidence="2 3">
    <name type="scientific">Streptacidiphilus jiangxiensis</name>
    <dbReference type="NCBI Taxonomy" id="235985"/>
    <lineage>
        <taxon>Bacteria</taxon>
        <taxon>Bacillati</taxon>
        <taxon>Actinomycetota</taxon>
        <taxon>Actinomycetes</taxon>
        <taxon>Kitasatosporales</taxon>
        <taxon>Streptomycetaceae</taxon>
        <taxon>Streptacidiphilus</taxon>
    </lineage>
</organism>
<feature type="transmembrane region" description="Helical" evidence="1">
    <location>
        <begin position="124"/>
        <end position="145"/>
    </location>
</feature>
<dbReference type="eggNOG" id="ENOG5031M0U">
    <property type="taxonomic scope" value="Bacteria"/>
</dbReference>
<gene>
    <name evidence="2" type="ORF">SAMN05414137_102254</name>
</gene>
<dbReference type="EMBL" id="FOAZ01000002">
    <property type="protein sequence ID" value="SEK50774.1"/>
    <property type="molecule type" value="Genomic_DNA"/>
</dbReference>
<dbReference type="STRING" id="235985.SAMN05414137_102254"/>
<evidence type="ECO:0000313" key="3">
    <source>
        <dbReference type="Proteomes" id="UP000183015"/>
    </source>
</evidence>
<keyword evidence="1" id="KW-1133">Transmembrane helix</keyword>
<reference evidence="3" key="1">
    <citation type="submission" date="2016-10" db="EMBL/GenBank/DDBJ databases">
        <authorList>
            <person name="Varghese N."/>
        </authorList>
    </citation>
    <scope>NUCLEOTIDE SEQUENCE [LARGE SCALE GENOMIC DNA]</scope>
    <source>
        <strain evidence="3">DSM 45096 / BCRC 16803 / CGMCC 4.1857 / CIP 109030 / JCM 12277 / KCTC 19219 / NBRC 100920 / 33214</strain>
    </source>
</reference>
<evidence type="ECO:0008006" key="4">
    <source>
        <dbReference type="Google" id="ProtNLM"/>
    </source>
</evidence>
<evidence type="ECO:0000256" key="1">
    <source>
        <dbReference type="SAM" id="Phobius"/>
    </source>
</evidence>
<name>A0A1H7HKE5_STRJI</name>
<dbReference type="RefSeq" id="WP_042454357.1">
    <property type="nucleotide sequence ID" value="NZ_BBPN01000033.1"/>
</dbReference>
<feature type="transmembrane region" description="Helical" evidence="1">
    <location>
        <begin position="12"/>
        <end position="33"/>
    </location>
</feature>
<dbReference type="AlphaFoldDB" id="A0A1H7HKE5"/>
<keyword evidence="1" id="KW-0812">Transmembrane</keyword>
<keyword evidence="3" id="KW-1185">Reference proteome</keyword>
<sequence length="151" mass="16401">MSGWPAHSADGLVLGVLGAGLTLVAGAIGVRLVNRWFWRLRALDEGLTAEGRVLDVDREPGDQGREAITRTVVWFYAPDGREFRVEDGTGRSRVLGERVPLRYLPDRPEWAFVAGEEPGAGDTVVVLFFCVLVALAGVVCLTLGVEMIVPR</sequence>
<dbReference type="OrthoDB" id="3873663at2"/>
<proteinExistence type="predicted"/>